<dbReference type="Gene3D" id="3.40.50.10330">
    <property type="entry name" value="Probable inorganic polyphosphate/atp-NAD kinase, domain 1"/>
    <property type="match status" value="1"/>
</dbReference>
<keyword evidence="8" id="KW-1208">Phospholipid metabolism</keyword>
<dbReference type="RefSeq" id="WP_089300453.1">
    <property type="nucleotide sequence ID" value="NZ_FZNW01000005.1"/>
</dbReference>
<dbReference type="InterPro" id="IPR016064">
    <property type="entry name" value="NAD/diacylglycerol_kinase_sf"/>
</dbReference>
<evidence type="ECO:0000256" key="1">
    <source>
        <dbReference type="ARBA" id="ARBA00001946"/>
    </source>
</evidence>
<dbReference type="GO" id="GO:0008654">
    <property type="term" value="P:phospholipid biosynthetic process"/>
    <property type="evidence" value="ECO:0007669"/>
    <property type="project" value="UniProtKB-KW"/>
</dbReference>
<dbReference type="Pfam" id="PF00781">
    <property type="entry name" value="DAGK_cat"/>
    <property type="match status" value="1"/>
</dbReference>
<keyword evidence="5 11" id="KW-0418">Kinase</keyword>
<dbReference type="EMBL" id="FZNW01000005">
    <property type="protein sequence ID" value="SNR41689.1"/>
    <property type="molecule type" value="Genomic_DNA"/>
</dbReference>
<evidence type="ECO:0000256" key="3">
    <source>
        <dbReference type="ARBA" id="ARBA00022679"/>
    </source>
</evidence>
<feature type="region of interest" description="Disordered" evidence="9">
    <location>
        <begin position="287"/>
        <end position="330"/>
    </location>
</feature>
<dbReference type="InterPro" id="IPR001206">
    <property type="entry name" value="Diacylglycerol_kinase_cat_dom"/>
</dbReference>
<dbReference type="SMART" id="SM00046">
    <property type="entry name" value="DAGKc"/>
    <property type="match status" value="1"/>
</dbReference>
<dbReference type="PANTHER" id="PTHR12358:SF106">
    <property type="entry name" value="LIPID KINASE YEGS"/>
    <property type="match status" value="1"/>
</dbReference>
<evidence type="ECO:0000256" key="4">
    <source>
        <dbReference type="ARBA" id="ARBA00022741"/>
    </source>
</evidence>
<keyword evidence="7" id="KW-0594">Phospholipid biosynthesis</keyword>
<dbReference type="Gene3D" id="2.60.200.40">
    <property type="match status" value="1"/>
</dbReference>
<evidence type="ECO:0000313" key="11">
    <source>
        <dbReference type="EMBL" id="SNR41689.1"/>
    </source>
</evidence>
<dbReference type="GO" id="GO:0005524">
    <property type="term" value="F:ATP binding"/>
    <property type="evidence" value="ECO:0007669"/>
    <property type="project" value="UniProtKB-KW"/>
</dbReference>
<dbReference type="OrthoDB" id="142078at2"/>
<evidence type="ECO:0000256" key="8">
    <source>
        <dbReference type="ARBA" id="ARBA00023264"/>
    </source>
</evidence>
<keyword evidence="7" id="KW-0444">Lipid biosynthesis</keyword>
<keyword evidence="7" id="KW-0443">Lipid metabolism</keyword>
<dbReference type="InterPro" id="IPR017438">
    <property type="entry name" value="ATP-NAD_kinase_N"/>
</dbReference>
<keyword evidence="4" id="KW-0547">Nucleotide-binding</keyword>
<evidence type="ECO:0000259" key="10">
    <source>
        <dbReference type="PROSITE" id="PS50146"/>
    </source>
</evidence>
<feature type="domain" description="DAGKc" evidence="10">
    <location>
        <begin position="1"/>
        <end position="131"/>
    </location>
</feature>
<evidence type="ECO:0000256" key="5">
    <source>
        <dbReference type="ARBA" id="ARBA00022777"/>
    </source>
</evidence>
<name>A0A238W7L7_9PSEU</name>
<evidence type="ECO:0000256" key="9">
    <source>
        <dbReference type="SAM" id="MobiDB-lite"/>
    </source>
</evidence>
<keyword evidence="6" id="KW-0067">ATP-binding</keyword>
<dbReference type="SUPFAM" id="SSF111331">
    <property type="entry name" value="NAD kinase/diacylglycerol kinase-like"/>
    <property type="match status" value="1"/>
</dbReference>
<dbReference type="PANTHER" id="PTHR12358">
    <property type="entry name" value="SPHINGOSINE KINASE"/>
    <property type="match status" value="1"/>
</dbReference>
<dbReference type="GO" id="GO:0005886">
    <property type="term" value="C:plasma membrane"/>
    <property type="evidence" value="ECO:0007669"/>
    <property type="project" value="TreeGrafter"/>
</dbReference>
<organism evidence="11 12">
    <name type="scientific">Haloechinothrix alba</name>
    <dbReference type="NCBI Taxonomy" id="664784"/>
    <lineage>
        <taxon>Bacteria</taxon>
        <taxon>Bacillati</taxon>
        <taxon>Actinomycetota</taxon>
        <taxon>Actinomycetes</taxon>
        <taxon>Pseudonocardiales</taxon>
        <taxon>Pseudonocardiaceae</taxon>
        <taxon>Haloechinothrix</taxon>
    </lineage>
</organism>
<dbReference type="GO" id="GO:0016301">
    <property type="term" value="F:kinase activity"/>
    <property type="evidence" value="ECO:0007669"/>
    <property type="project" value="UniProtKB-KW"/>
</dbReference>
<keyword evidence="12" id="KW-1185">Reference proteome</keyword>
<dbReference type="Proteomes" id="UP000198348">
    <property type="component" value="Unassembled WGS sequence"/>
</dbReference>
<comment type="cofactor">
    <cofactor evidence="1">
        <name>Mg(2+)</name>
        <dbReference type="ChEBI" id="CHEBI:18420"/>
    </cofactor>
</comment>
<evidence type="ECO:0000256" key="7">
    <source>
        <dbReference type="ARBA" id="ARBA00023209"/>
    </source>
</evidence>
<accession>A0A238W7L7</accession>
<evidence type="ECO:0000256" key="6">
    <source>
        <dbReference type="ARBA" id="ARBA00022840"/>
    </source>
</evidence>
<reference evidence="12" key="1">
    <citation type="submission" date="2017-06" db="EMBL/GenBank/DDBJ databases">
        <authorList>
            <person name="Varghese N."/>
            <person name="Submissions S."/>
        </authorList>
    </citation>
    <scope>NUCLEOTIDE SEQUENCE [LARGE SCALE GENOMIC DNA]</scope>
    <source>
        <strain evidence="12">DSM 45207</strain>
    </source>
</reference>
<gene>
    <name evidence="11" type="ORF">SAMN06265360_105129</name>
</gene>
<dbReference type="PROSITE" id="PS50146">
    <property type="entry name" value="DAGK"/>
    <property type="match status" value="1"/>
</dbReference>
<proteinExistence type="inferred from homology"/>
<protein>
    <submittedName>
        <fullName evidence="11">Lipid kinase, YegS/Rv2252/BmrU family</fullName>
    </submittedName>
</protein>
<dbReference type="Pfam" id="PF19279">
    <property type="entry name" value="YegS_C"/>
    <property type="match status" value="1"/>
</dbReference>
<keyword evidence="3" id="KW-0808">Transferase</keyword>
<dbReference type="AlphaFoldDB" id="A0A238W7L7"/>
<comment type="similarity">
    <text evidence="2">Belongs to the diacylglycerol/lipid kinase family.</text>
</comment>
<evidence type="ECO:0000256" key="2">
    <source>
        <dbReference type="ARBA" id="ARBA00005983"/>
    </source>
</evidence>
<dbReference type="InterPro" id="IPR045540">
    <property type="entry name" value="YegS/DAGK_C"/>
</dbReference>
<sequence>MRRYTALINPIAGGGHAAERLGPVTRLLEQWGASVTVEETRGREHAISAAEQAAARGDVVLAAGGDGLVRDVAGGVVTTEGTLGIVPSGRGNDLARALALPEEPTELARLLFDGQVRQIDVLEVGGVIVPGNVYAGIDAAATSIINGSRWVPAGLLYRLAPVRAILTWRPPRYTLSTDGRTWSLRAHTVVIANSGAYGHGLSIVPQAVLDDGMSDLLVVGTGPRREIVKFLREARTGGHVHRAEVTHETVTDIVLDADRPIPLCADGDEIGELPARVRILPAALNVIAPSSPSGGRPKDSSGTTYAPKRTSGSPLGAADRTGTGMRHGKD</sequence>
<evidence type="ECO:0000313" key="12">
    <source>
        <dbReference type="Proteomes" id="UP000198348"/>
    </source>
</evidence>
<dbReference type="InterPro" id="IPR050187">
    <property type="entry name" value="Lipid_Phosphate_FormReg"/>
</dbReference>